<organism evidence="9 10">
    <name type="scientific">Streptomyces pluripotens</name>
    <dbReference type="NCBI Taxonomy" id="1355015"/>
    <lineage>
        <taxon>Bacteria</taxon>
        <taxon>Bacillati</taxon>
        <taxon>Actinomycetota</taxon>
        <taxon>Actinomycetes</taxon>
        <taxon>Kitasatosporales</taxon>
        <taxon>Streptomycetaceae</taxon>
        <taxon>Streptomyces</taxon>
    </lineage>
</organism>
<dbReference type="GO" id="GO:0015074">
    <property type="term" value="P:DNA integration"/>
    <property type="evidence" value="ECO:0007669"/>
    <property type="project" value="UniProtKB-KW"/>
</dbReference>
<evidence type="ECO:0000259" key="7">
    <source>
        <dbReference type="PROSITE" id="PS51898"/>
    </source>
</evidence>
<keyword evidence="3 5" id="KW-0238">DNA-binding</keyword>
<name>A0A221P153_9ACTN</name>
<protein>
    <submittedName>
        <fullName evidence="9">Site-specific integrase</fullName>
    </submittedName>
</protein>
<dbReference type="InterPro" id="IPR004107">
    <property type="entry name" value="Integrase_SAM-like_N"/>
</dbReference>
<keyword evidence="4" id="KW-0233">DNA recombination</keyword>
<dbReference type="PANTHER" id="PTHR30629">
    <property type="entry name" value="PROPHAGE INTEGRASE"/>
    <property type="match status" value="1"/>
</dbReference>
<evidence type="ECO:0000313" key="10">
    <source>
        <dbReference type="Proteomes" id="UP000031501"/>
    </source>
</evidence>
<evidence type="ECO:0000313" key="9">
    <source>
        <dbReference type="EMBL" id="ASN25993.1"/>
    </source>
</evidence>
<dbReference type="AlphaFoldDB" id="A0A221P153"/>
<dbReference type="STRING" id="1355015.LK06_019345"/>
<dbReference type="Proteomes" id="UP000031501">
    <property type="component" value="Chromosome"/>
</dbReference>
<dbReference type="Gene3D" id="1.10.150.130">
    <property type="match status" value="1"/>
</dbReference>
<proteinExistence type="inferred from homology"/>
<accession>A0A221P153</accession>
<reference evidence="9 10" key="1">
    <citation type="submission" date="2017-07" db="EMBL/GenBank/DDBJ databases">
        <title>Genome sequence of Streptomyces pluripotens MUSC 137T.</title>
        <authorList>
            <person name="Ser H.-L."/>
            <person name="Lee L.-H."/>
        </authorList>
    </citation>
    <scope>NUCLEOTIDE SEQUENCE [LARGE SCALE GENOMIC DNA]</scope>
    <source>
        <strain evidence="9 10">MUSC 137</strain>
    </source>
</reference>
<evidence type="ECO:0000259" key="8">
    <source>
        <dbReference type="PROSITE" id="PS51900"/>
    </source>
</evidence>
<dbReference type="GO" id="GO:0003677">
    <property type="term" value="F:DNA binding"/>
    <property type="evidence" value="ECO:0007669"/>
    <property type="project" value="UniProtKB-UniRule"/>
</dbReference>
<gene>
    <name evidence="9" type="ORF">LK07_20510</name>
</gene>
<dbReference type="InterPro" id="IPR011010">
    <property type="entry name" value="DNA_brk_join_enz"/>
</dbReference>
<dbReference type="InterPro" id="IPR044068">
    <property type="entry name" value="CB"/>
</dbReference>
<evidence type="ECO:0000256" key="1">
    <source>
        <dbReference type="ARBA" id="ARBA00008857"/>
    </source>
</evidence>
<evidence type="ECO:0000256" key="5">
    <source>
        <dbReference type="PROSITE-ProRule" id="PRU01248"/>
    </source>
</evidence>
<dbReference type="PROSITE" id="PS51898">
    <property type="entry name" value="TYR_RECOMBINASE"/>
    <property type="match status" value="1"/>
</dbReference>
<feature type="domain" description="Tyr recombinase" evidence="7">
    <location>
        <begin position="169"/>
        <end position="369"/>
    </location>
</feature>
<dbReference type="KEGG" id="splu:LK06_019345"/>
<dbReference type="InterPro" id="IPR010998">
    <property type="entry name" value="Integrase_recombinase_N"/>
</dbReference>
<keyword evidence="10" id="KW-1185">Reference proteome</keyword>
<sequence>MARRNANGEGSIYKRKDGRWEGAKYLPTVSGRSKRVRVYGTTKMEAQEKLTLVTAQVLKGAALPDESWRLDQYLDHWLSTAKRRPLTLRRHESIVRLHLKPGLGHYKLTQLSIHTVQSFINQLADDGTTTATIHQARKVLSAALTYAMRQELITRNVARLVQMPKYKPKEAEHWTTEEAARFLEASRPDPLYPAFLLLVMYGLRRGEVLGIRWRDVNFADGVLHIRQQVQRINGVLQQVDLKTDTSVRDEPLLTTVADKLLAHKHEQEAARLLAGDNWQGTGNHDELVFTTRSGRPMESRNLYRSFLRICERYGLRRITVHGMRHTNATTQKKLNVHDRDIQAILGHGDVRTTGIYEHTDMNSKRSALEKVETALLAQAAHDRTRCRQEQPSNKKKLHRIGEVLSGGSSQTRTGDTRLFRPIQAPLHEQLASIDQVMQARTIEWKLGCVAVYLAVNSPSEEDADRRAA</sequence>
<dbReference type="PROSITE" id="PS51900">
    <property type="entry name" value="CB"/>
    <property type="match status" value="1"/>
</dbReference>
<evidence type="ECO:0000256" key="3">
    <source>
        <dbReference type="ARBA" id="ARBA00023125"/>
    </source>
</evidence>
<evidence type="ECO:0000256" key="4">
    <source>
        <dbReference type="ARBA" id="ARBA00023172"/>
    </source>
</evidence>
<evidence type="ECO:0000256" key="2">
    <source>
        <dbReference type="ARBA" id="ARBA00022908"/>
    </source>
</evidence>
<keyword evidence="2" id="KW-0229">DNA integration</keyword>
<dbReference type="PANTHER" id="PTHR30629:SF2">
    <property type="entry name" value="PROPHAGE INTEGRASE INTS-RELATED"/>
    <property type="match status" value="1"/>
</dbReference>
<dbReference type="InterPro" id="IPR013762">
    <property type="entry name" value="Integrase-like_cat_sf"/>
</dbReference>
<dbReference type="GO" id="GO:0006310">
    <property type="term" value="P:DNA recombination"/>
    <property type="evidence" value="ECO:0007669"/>
    <property type="project" value="UniProtKB-KW"/>
</dbReference>
<dbReference type="InterPro" id="IPR050808">
    <property type="entry name" value="Phage_Integrase"/>
</dbReference>
<evidence type="ECO:0000256" key="6">
    <source>
        <dbReference type="SAM" id="MobiDB-lite"/>
    </source>
</evidence>
<feature type="region of interest" description="Disordered" evidence="6">
    <location>
        <begin position="382"/>
        <end position="415"/>
    </location>
</feature>
<dbReference type="EMBL" id="CP022433">
    <property type="protein sequence ID" value="ASN25993.1"/>
    <property type="molecule type" value="Genomic_DNA"/>
</dbReference>
<dbReference type="InterPro" id="IPR002104">
    <property type="entry name" value="Integrase_catalytic"/>
</dbReference>
<dbReference type="Gene3D" id="1.10.443.10">
    <property type="entry name" value="Intergrase catalytic core"/>
    <property type="match status" value="1"/>
</dbReference>
<dbReference type="SUPFAM" id="SSF56349">
    <property type="entry name" value="DNA breaking-rejoining enzymes"/>
    <property type="match status" value="1"/>
</dbReference>
<feature type="domain" description="Core-binding (CB)" evidence="8">
    <location>
        <begin position="68"/>
        <end position="148"/>
    </location>
</feature>
<dbReference type="CDD" id="cd01189">
    <property type="entry name" value="INT_ICEBs1_C_like"/>
    <property type="match status" value="1"/>
</dbReference>
<dbReference type="Pfam" id="PF14659">
    <property type="entry name" value="Phage_int_SAM_3"/>
    <property type="match status" value="1"/>
</dbReference>
<dbReference type="Pfam" id="PF00589">
    <property type="entry name" value="Phage_integrase"/>
    <property type="match status" value="1"/>
</dbReference>
<comment type="similarity">
    <text evidence="1">Belongs to the 'phage' integrase family.</text>
</comment>